<feature type="signal peptide" evidence="1">
    <location>
        <begin position="1"/>
        <end position="19"/>
    </location>
</feature>
<organism evidence="2 3">
    <name type="scientific">Nocardioides pini</name>
    <dbReference type="NCBI Taxonomy" id="2975053"/>
    <lineage>
        <taxon>Bacteria</taxon>
        <taxon>Bacillati</taxon>
        <taxon>Actinomycetota</taxon>
        <taxon>Actinomycetes</taxon>
        <taxon>Propionibacteriales</taxon>
        <taxon>Nocardioidaceae</taxon>
        <taxon>Nocardioides</taxon>
    </lineage>
</organism>
<name>A0ABT4CC37_9ACTN</name>
<keyword evidence="1" id="KW-0732">Signal</keyword>
<evidence type="ECO:0000256" key="1">
    <source>
        <dbReference type="SAM" id="SignalP"/>
    </source>
</evidence>
<proteinExistence type="predicted"/>
<evidence type="ECO:0000313" key="2">
    <source>
        <dbReference type="EMBL" id="MCY4725549.1"/>
    </source>
</evidence>
<evidence type="ECO:0000313" key="3">
    <source>
        <dbReference type="Proteomes" id="UP001074726"/>
    </source>
</evidence>
<protein>
    <submittedName>
        <fullName evidence="2">Uncharacterized protein</fullName>
    </submittedName>
</protein>
<dbReference type="Proteomes" id="UP001074726">
    <property type="component" value="Unassembled WGS sequence"/>
</dbReference>
<sequence length="141" mass="14616">MVALLALCVLFAGVLSSCGQEIPEGEAGAAPLSERAENDVPLNPPTLRFHVSANGQVDASPDLEAEAGEVVAMVLENESDTRYELRLVNPDGGQVFAVEAPAGGRGDGRAMPREVGAHVAVVHPVADPEAGEEFTVEVSET</sequence>
<reference evidence="2" key="1">
    <citation type="submission" date="2022-08" db="EMBL/GenBank/DDBJ databases">
        <title>Genome sequencing of Nocardioides sp. STR2.</title>
        <authorList>
            <person name="So Y."/>
        </authorList>
    </citation>
    <scope>NUCLEOTIDE SEQUENCE</scope>
    <source>
        <strain evidence="2">STR2</strain>
    </source>
</reference>
<dbReference type="RefSeq" id="WP_268110347.1">
    <property type="nucleotide sequence ID" value="NZ_JAPPUX010000001.1"/>
</dbReference>
<dbReference type="EMBL" id="JAPPUX010000001">
    <property type="protein sequence ID" value="MCY4725549.1"/>
    <property type="molecule type" value="Genomic_DNA"/>
</dbReference>
<feature type="chain" id="PRO_5047176365" evidence="1">
    <location>
        <begin position="20"/>
        <end position="141"/>
    </location>
</feature>
<gene>
    <name evidence="2" type="ORF">NYO98_04595</name>
</gene>
<accession>A0ABT4CC37</accession>
<comment type="caution">
    <text evidence="2">The sequence shown here is derived from an EMBL/GenBank/DDBJ whole genome shotgun (WGS) entry which is preliminary data.</text>
</comment>
<keyword evidence="3" id="KW-1185">Reference proteome</keyword>